<evidence type="ECO:0000256" key="3">
    <source>
        <dbReference type="SAM" id="MobiDB-lite"/>
    </source>
</evidence>
<accession>A0ABS8G3B6</accession>
<dbReference type="PANTHER" id="PTHR30097">
    <property type="entry name" value="CATION EFFLUX SYSTEM PROTEIN CUSB"/>
    <property type="match status" value="1"/>
</dbReference>
<organism evidence="5 6">
    <name type="scientific">Fluctibacter halophilus</name>
    <dbReference type="NCBI Taxonomy" id="226011"/>
    <lineage>
        <taxon>Bacteria</taxon>
        <taxon>Pseudomonadati</taxon>
        <taxon>Pseudomonadota</taxon>
        <taxon>Gammaproteobacteria</taxon>
        <taxon>Alteromonadales</taxon>
        <taxon>Alteromonadaceae</taxon>
        <taxon>Fluctibacter</taxon>
    </lineage>
</organism>
<dbReference type="Gene3D" id="2.40.50.100">
    <property type="match status" value="1"/>
</dbReference>
<feature type="region of interest" description="Disordered" evidence="3">
    <location>
        <begin position="20"/>
        <end position="43"/>
    </location>
</feature>
<gene>
    <name evidence="5" type="ORF">LJ739_02060</name>
</gene>
<evidence type="ECO:0000256" key="4">
    <source>
        <dbReference type="SAM" id="SignalP"/>
    </source>
</evidence>
<feature type="chain" id="PRO_5046819227" evidence="4">
    <location>
        <begin position="20"/>
        <end position="371"/>
    </location>
</feature>
<name>A0ABS8G3B6_9ALTE</name>
<keyword evidence="2" id="KW-0175">Coiled coil</keyword>
<dbReference type="Proteomes" id="UP001520878">
    <property type="component" value="Unassembled WGS sequence"/>
</dbReference>
<dbReference type="EMBL" id="JAJEWP010000001">
    <property type="protein sequence ID" value="MCC2615025.1"/>
    <property type="molecule type" value="Genomic_DNA"/>
</dbReference>
<keyword evidence="6" id="KW-1185">Reference proteome</keyword>
<feature type="coiled-coil region" evidence="2">
    <location>
        <begin position="161"/>
        <end position="188"/>
    </location>
</feature>
<sequence>MKRLSFLLLLSIASANALASPGAHGPNGEHLSDQPRHNSQGLGRQADGAVVLPMADQAVLNIRTQFVRPTRTHKTATLPGVVHPHPAGHAVVQSSSDGRYEAPSQGVLSTGATVNAGQVLGYVRYQDTAYELASQTSELLVVRNDITQTRRDLERLKSLGELASKQTVEQLETRLKSLTEQEAALQQSLETPQTLVAPIDGIVINHDVRNGQWVETGHTLFEILAPDLRQIDAVVQGSEGLDAFATATLKEVPGTRLTYMGYSPRLNAGMVSLHFAYDGAQPSAPALLVDQPVTVVASLDEEIEGLVLPARAVVTNSAGVPVVWIKVSAQRFIPQMIRYNTLDAGRVLITHGLGADNRVVVDGADLLNQIR</sequence>
<keyword evidence="1" id="KW-0813">Transport</keyword>
<dbReference type="RefSeq" id="WP_229156938.1">
    <property type="nucleotide sequence ID" value="NZ_JAJEWP010000001.1"/>
</dbReference>
<reference evidence="5 6" key="1">
    <citation type="submission" date="2021-10" db="EMBL/GenBank/DDBJ databases">
        <title>Draft genome of Aestuariibacter halophilus JC2043.</title>
        <authorList>
            <person name="Emsley S.A."/>
            <person name="Pfannmuller K.M."/>
            <person name="Ushijima B."/>
            <person name="Saw J.H."/>
            <person name="Videau P."/>
        </authorList>
    </citation>
    <scope>NUCLEOTIDE SEQUENCE [LARGE SCALE GENOMIC DNA]</scope>
    <source>
        <strain evidence="5 6">JC2043</strain>
    </source>
</reference>
<protein>
    <submittedName>
        <fullName evidence="5">Efflux RND transporter periplasmic adaptor subunit</fullName>
    </submittedName>
</protein>
<evidence type="ECO:0000313" key="5">
    <source>
        <dbReference type="EMBL" id="MCC2615025.1"/>
    </source>
</evidence>
<comment type="caution">
    <text evidence="5">The sequence shown here is derived from an EMBL/GenBank/DDBJ whole genome shotgun (WGS) entry which is preliminary data.</text>
</comment>
<proteinExistence type="predicted"/>
<feature type="signal peptide" evidence="4">
    <location>
        <begin position="1"/>
        <end position="19"/>
    </location>
</feature>
<dbReference type="Gene3D" id="1.10.287.470">
    <property type="entry name" value="Helix hairpin bin"/>
    <property type="match status" value="1"/>
</dbReference>
<dbReference type="SUPFAM" id="SSF111369">
    <property type="entry name" value="HlyD-like secretion proteins"/>
    <property type="match status" value="1"/>
</dbReference>
<dbReference type="InterPro" id="IPR051909">
    <property type="entry name" value="MFP_Cation_Efflux"/>
</dbReference>
<evidence type="ECO:0000313" key="6">
    <source>
        <dbReference type="Proteomes" id="UP001520878"/>
    </source>
</evidence>
<evidence type="ECO:0000256" key="2">
    <source>
        <dbReference type="SAM" id="Coils"/>
    </source>
</evidence>
<evidence type="ECO:0000256" key="1">
    <source>
        <dbReference type="ARBA" id="ARBA00022448"/>
    </source>
</evidence>
<keyword evidence="4" id="KW-0732">Signal</keyword>
<dbReference type="Gene3D" id="2.40.420.20">
    <property type="match status" value="1"/>
</dbReference>
<dbReference type="PANTHER" id="PTHR30097:SF4">
    <property type="entry name" value="SLR6042 PROTEIN"/>
    <property type="match status" value="1"/>
</dbReference>